<comment type="pathway">
    <text evidence="1 8">Amino-acid biosynthesis; L-arginine biosynthesis; carbamoyl phosphate from bicarbonate: step 1/1.</text>
</comment>
<evidence type="ECO:0000256" key="9">
    <source>
        <dbReference type="SAM" id="MobiDB-lite"/>
    </source>
</evidence>
<keyword evidence="8" id="KW-0055">Arginine biosynthesis</keyword>
<dbReference type="InterPro" id="IPR006274">
    <property type="entry name" value="CarbamoylP_synth_ssu"/>
</dbReference>
<accession>A0ABU3BUE4</accession>
<evidence type="ECO:0000256" key="8">
    <source>
        <dbReference type="HAMAP-Rule" id="MF_01209"/>
    </source>
</evidence>
<keyword evidence="8" id="KW-0028">Amino-acid biosynthesis</keyword>
<comment type="pathway">
    <text evidence="8">Pyrimidine metabolism; UMP biosynthesis via de novo pathway; (S)-dihydroorotate from bicarbonate: step 1/3.</text>
</comment>
<feature type="binding site" evidence="8">
    <location>
        <position position="326"/>
    </location>
    <ligand>
        <name>L-glutamine</name>
        <dbReference type="ChEBI" id="CHEBI:58359"/>
    </ligand>
</feature>
<evidence type="ECO:0000313" key="12">
    <source>
        <dbReference type="Proteomes" id="UP001267426"/>
    </source>
</evidence>
<feature type="active site" evidence="8">
    <location>
        <position position="368"/>
    </location>
</feature>
<feature type="binding site" evidence="8">
    <location>
        <position position="288"/>
    </location>
    <ligand>
        <name>L-glutamine</name>
        <dbReference type="ChEBI" id="CHEBI:58359"/>
    </ligand>
</feature>
<comment type="caution">
    <text evidence="11">The sequence shown here is derived from an EMBL/GenBank/DDBJ whole genome shotgun (WGS) entry which is preliminary data.</text>
</comment>
<evidence type="ECO:0000256" key="1">
    <source>
        <dbReference type="ARBA" id="ARBA00005077"/>
    </source>
</evidence>
<comment type="subunit">
    <text evidence="8">Composed of two chains; the small (or glutamine) chain promotes the hydrolysis of glutamine to ammonia, which is used by the large (or ammonia) chain to synthesize carbamoyl phosphate. Tetramer of heterodimers (alpha,beta)4.</text>
</comment>
<evidence type="ECO:0000256" key="6">
    <source>
        <dbReference type="ARBA" id="ARBA00022962"/>
    </source>
</evidence>
<evidence type="ECO:0000256" key="5">
    <source>
        <dbReference type="ARBA" id="ARBA00022840"/>
    </source>
</evidence>
<dbReference type="PRINTS" id="PR00096">
    <property type="entry name" value="GATASE"/>
</dbReference>
<dbReference type="InterPro" id="IPR002474">
    <property type="entry name" value="CarbamoylP_synth_ssu_N"/>
</dbReference>
<comment type="function">
    <text evidence="8">Small subunit of the glutamine-dependent carbamoyl phosphate synthetase (CPSase). CPSase catalyzes the formation of carbamoyl phosphate from the ammonia moiety of glutamine, carbonate, and phosphate donated by ATP, constituting the first step of 2 biosynthetic pathways, one leading to arginine and/or urea and the other to pyrimidine nucleotides. The small subunit (glutamine amidotransferase) binds and cleaves glutamine to supply the large subunit with the substrate ammonia.</text>
</comment>
<gene>
    <name evidence="8 11" type="primary">carA</name>
    <name evidence="11" type="ORF">RM540_14230</name>
</gene>
<feature type="binding site" evidence="8">
    <location>
        <position position="329"/>
    </location>
    <ligand>
        <name>L-glutamine</name>
        <dbReference type="ChEBI" id="CHEBI:58359"/>
    </ligand>
</feature>
<keyword evidence="6 8" id="KW-0315">Glutamine amidotransferase</keyword>
<dbReference type="PANTHER" id="PTHR43418:SF7">
    <property type="entry name" value="CARBAMOYL-PHOSPHATE SYNTHASE SMALL CHAIN"/>
    <property type="match status" value="1"/>
</dbReference>
<feature type="binding site" evidence="8">
    <location>
        <position position="328"/>
    </location>
    <ligand>
        <name>L-glutamine</name>
        <dbReference type="ChEBI" id="CHEBI:58359"/>
    </ligand>
</feature>
<dbReference type="PANTHER" id="PTHR43418">
    <property type="entry name" value="MULTIFUNCTIONAL TRYPTOPHAN BIOSYNTHESIS PROTEIN-RELATED"/>
    <property type="match status" value="1"/>
</dbReference>
<evidence type="ECO:0000256" key="2">
    <source>
        <dbReference type="ARBA" id="ARBA00007800"/>
    </source>
</evidence>
<dbReference type="InterPro" id="IPR050472">
    <property type="entry name" value="Anth_synth/Amidotransfase"/>
</dbReference>
<dbReference type="EMBL" id="JAVRHT010000042">
    <property type="protein sequence ID" value="MDT0632911.1"/>
    <property type="molecule type" value="Genomic_DNA"/>
</dbReference>
<keyword evidence="3 8" id="KW-0436">Ligase</keyword>
<feature type="binding site" evidence="8">
    <location>
        <position position="285"/>
    </location>
    <ligand>
        <name>L-glutamine</name>
        <dbReference type="ChEBI" id="CHEBI:58359"/>
    </ligand>
</feature>
<dbReference type="Pfam" id="PF00988">
    <property type="entry name" value="CPSase_sm_chain"/>
    <property type="match status" value="1"/>
</dbReference>
<feature type="binding site" evidence="8">
    <location>
        <position position="256"/>
    </location>
    <ligand>
        <name>L-glutamine</name>
        <dbReference type="ChEBI" id="CHEBI:58359"/>
    </ligand>
</feature>
<feature type="binding site" evidence="8">
    <location>
        <position position="58"/>
    </location>
    <ligand>
        <name>L-glutamine</name>
        <dbReference type="ChEBI" id="CHEBI:58359"/>
    </ligand>
</feature>
<dbReference type="HAMAP" id="MF_01209">
    <property type="entry name" value="CPSase_S_chain"/>
    <property type="match status" value="1"/>
</dbReference>
<sequence length="414" mass="43739">MPETPDRPAGAPPAPAKLALEDGTVVTGTAVGAPGETTGELCFNTSMSGYQEILTDPSYAGQLMMMTYPHIGNYGAFEAATEADRPHVAGLVVREFSRHPSNSRMEETLDAYMARHGLVGISGVDTRRLVRHIRERGVMNAVVSSVDLDDDSLVAKAKAAPSMEGLELASGVSTDAPYDVPAESGPHAGQPHAGAASNGRGGAGRPRRVAVYDYGVKRHILRSFAGLGCDVRVFPAGTPLADVMAWEPDGVFLSNGPGDPRAMPEAVETARGVIATGTPVFGICLGHQLLALAEGLEVFKMKVGHRGANHPVLNLETGRVEISTQNHGFAVRDAGLDGVAEVDHRNLNDDTVEGLRFLRFPGFSVQYHPEACPGPHDSRYLFEQFVRLMDGKPLDEPAVPVPSAAPTEAPADAG</sequence>
<protein>
    <recommendedName>
        <fullName evidence="8">Carbamoyl phosphate synthase small chain</fullName>
        <ecNumber evidence="8">6.3.5.5</ecNumber>
    </recommendedName>
    <alternativeName>
        <fullName evidence="8">Carbamoyl phosphate synthetase glutamine chain</fullName>
    </alternativeName>
</protein>
<dbReference type="PRINTS" id="PR00099">
    <property type="entry name" value="CPSGATASE"/>
</dbReference>
<feature type="region of interest" description="Disordered" evidence="9">
    <location>
        <begin position="174"/>
        <end position="205"/>
    </location>
</feature>
<dbReference type="Gene3D" id="3.40.50.880">
    <property type="match status" value="1"/>
</dbReference>
<proteinExistence type="inferred from homology"/>
<dbReference type="InterPro" id="IPR029062">
    <property type="entry name" value="Class_I_gatase-like"/>
</dbReference>
<dbReference type="NCBIfam" id="TIGR01368">
    <property type="entry name" value="CPSaseIIsmall"/>
    <property type="match status" value="1"/>
</dbReference>
<feature type="active site" description="Nucleophile" evidence="8">
    <location>
        <position position="284"/>
    </location>
</feature>
<comment type="similarity">
    <text evidence="2 8">Belongs to the CarA family.</text>
</comment>
<evidence type="ECO:0000256" key="3">
    <source>
        <dbReference type="ARBA" id="ARBA00022598"/>
    </source>
</evidence>
<reference evidence="11 12" key="1">
    <citation type="submission" date="2023-09" db="EMBL/GenBank/DDBJ databases">
        <authorList>
            <person name="Rey-Velasco X."/>
        </authorList>
    </citation>
    <scope>NUCLEOTIDE SEQUENCE [LARGE SCALE GENOMIC DNA]</scope>
    <source>
        <strain evidence="11 12">F394</strain>
    </source>
</reference>
<keyword evidence="5 8" id="KW-0067">ATP-binding</keyword>
<keyword evidence="4 8" id="KW-0547">Nucleotide-binding</keyword>
<evidence type="ECO:0000256" key="4">
    <source>
        <dbReference type="ARBA" id="ARBA00022741"/>
    </source>
</evidence>
<dbReference type="Pfam" id="PF00117">
    <property type="entry name" value="GATase"/>
    <property type="match status" value="1"/>
</dbReference>
<dbReference type="InterPro" id="IPR017926">
    <property type="entry name" value="GATASE"/>
</dbReference>
<keyword evidence="12" id="KW-1185">Reference proteome</keyword>
<comment type="catalytic activity">
    <reaction evidence="8">
        <text>L-glutamine + H2O = L-glutamate + NH4(+)</text>
        <dbReference type="Rhea" id="RHEA:15889"/>
        <dbReference type="ChEBI" id="CHEBI:15377"/>
        <dbReference type="ChEBI" id="CHEBI:28938"/>
        <dbReference type="ChEBI" id="CHEBI:29985"/>
        <dbReference type="ChEBI" id="CHEBI:58359"/>
    </reaction>
</comment>
<evidence type="ECO:0000256" key="7">
    <source>
        <dbReference type="ARBA" id="ARBA00048816"/>
    </source>
</evidence>
<dbReference type="InterPro" id="IPR036480">
    <property type="entry name" value="CarbP_synth_ssu_N_sf"/>
</dbReference>
<feature type="binding site" evidence="8">
    <location>
        <position position="258"/>
    </location>
    <ligand>
        <name>L-glutamine</name>
        <dbReference type="ChEBI" id="CHEBI:58359"/>
    </ligand>
</feature>
<feature type="domain" description="Carbamoyl-phosphate synthase small subunit N-terminal" evidence="10">
    <location>
        <begin position="14"/>
        <end position="144"/>
    </location>
</feature>
<dbReference type="PRINTS" id="PR00097">
    <property type="entry name" value="ANTSNTHASEII"/>
</dbReference>
<feature type="compositionally biased region" description="Low complexity" evidence="9">
    <location>
        <begin position="185"/>
        <end position="198"/>
    </location>
</feature>
<dbReference type="PROSITE" id="PS51273">
    <property type="entry name" value="GATASE_TYPE_1"/>
    <property type="match status" value="1"/>
</dbReference>
<dbReference type="EC" id="6.3.5.5" evidence="8"/>
<dbReference type="GO" id="GO:0004088">
    <property type="term" value="F:carbamoyl-phosphate synthase (glutamine-hydrolyzing) activity"/>
    <property type="evidence" value="ECO:0007669"/>
    <property type="project" value="UniProtKB-EC"/>
</dbReference>
<evidence type="ECO:0000259" key="10">
    <source>
        <dbReference type="SMART" id="SM01097"/>
    </source>
</evidence>
<name>A0ABU3BUE4_9BACT</name>
<evidence type="ECO:0000313" key="11">
    <source>
        <dbReference type="EMBL" id="MDT0632911.1"/>
    </source>
</evidence>
<keyword evidence="8" id="KW-0665">Pyrimidine biosynthesis</keyword>
<organism evidence="11 12">
    <name type="scientific">Rubrivirga litoralis</name>
    <dbReference type="NCBI Taxonomy" id="3075598"/>
    <lineage>
        <taxon>Bacteria</taxon>
        <taxon>Pseudomonadati</taxon>
        <taxon>Rhodothermota</taxon>
        <taxon>Rhodothermia</taxon>
        <taxon>Rhodothermales</taxon>
        <taxon>Rubricoccaceae</taxon>
        <taxon>Rubrivirga</taxon>
    </lineage>
</organism>
<dbReference type="SUPFAM" id="SSF52317">
    <property type="entry name" value="Class I glutamine amidotransferase-like"/>
    <property type="match status" value="1"/>
</dbReference>
<dbReference type="RefSeq" id="WP_311665278.1">
    <property type="nucleotide sequence ID" value="NZ_JAVRHT010000042.1"/>
</dbReference>
<feature type="active site" evidence="8">
    <location>
        <position position="370"/>
    </location>
</feature>
<dbReference type="Proteomes" id="UP001267426">
    <property type="component" value="Unassembled WGS sequence"/>
</dbReference>
<dbReference type="InterPro" id="IPR035686">
    <property type="entry name" value="CPSase_GATase1"/>
</dbReference>
<dbReference type="SUPFAM" id="SSF52021">
    <property type="entry name" value="Carbamoyl phosphate synthetase, small subunit N-terminal domain"/>
    <property type="match status" value="1"/>
</dbReference>
<comment type="catalytic activity">
    <reaction evidence="7 8">
        <text>hydrogencarbonate + L-glutamine + 2 ATP + H2O = carbamoyl phosphate + L-glutamate + 2 ADP + phosphate + 2 H(+)</text>
        <dbReference type="Rhea" id="RHEA:18633"/>
        <dbReference type="ChEBI" id="CHEBI:15377"/>
        <dbReference type="ChEBI" id="CHEBI:15378"/>
        <dbReference type="ChEBI" id="CHEBI:17544"/>
        <dbReference type="ChEBI" id="CHEBI:29985"/>
        <dbReference type="ChEBI" id="CHEBI:30616"/>
        <dbReference type="ChEBI" id="CHEBI:43474"/>
        <dbReference type="ChEBI" id="CHEBI:58228"/>
        <dbReference type="ChEBI" id="CHEBI:58359"/>
        <dbReference type="ChEBI" id="CHEBI:456216"/>
        <dbReference type="EC" id="6.3.5.5"/>
    </reaction>
</comment>
<feature type="region of interest" description="CPSase" evidence="8">
    <location>
        <begin position="1"/>
        <end position="207"/>
    </location>
</feature>
<dbReference type="CDD" id="cd01744">
    <property type="entry name" value="GATase1_CPSase"/>
    <property type="match status" value="1"/>
</dbReference>
<dbReference type="Gene3D" id="3.50.30.20">
    <property type="entry name" value="Carbamoyl-phosphate synthase small subunit, N-terminal domain"/>
    <property type="match status" value="1"/>
</dbReference>
<dbReference type="SMART" id="SM01097">
    <property type="entry name" value="CPSase_sm_chain"/>
    <property type="match status" value="1"/>
</dbReference>
<dbReference type="NCBIfam" id="NF009475">
    <property type="entry name" value="PRK12838.1"/>
    <property type="match status" value="1"/>
</dbReference>